<keyword evidence="8 14" id="KW-0075">B-cell activation</keyword>
<name>A7LBS2_RHIUN</name>
<dbReference type="SMART" id="SM00190">
    <property type="entry name" value="IL4_13"/>
    <property type="match status" value="1"/>
</dbReference>
<dbReference type="Gene3D" id="1.20.1250.10">
    <property type="match status" value="1"/>
</dbReference>
<proteinExistence type="evidence at transcript level"/>
<evidence type="ECO:0000256" key="8">
    <source>
        <dbReference type="ARBA" id="ARBA00022936"/>
    </source>
</evidence>
<dbReference type="GO" id="GO:0005136">
    <property type="term" value="F:interleukin-4 receptor binding"/>
    <property type="evidence" value="ECO:0007669"/>
    <property type="project" value="InterPro"/>
</dbReference>
<dbReference type="GO" id="GO:0006955">
    <property type="term" value="P:immune response"/>
    <property type="evidence" value="ECO:0007669"/>
    <property type="project" value="InterPro"/>
</dbReference>
<evidence type="ECO:0000256" key="7">
    <source>
        <dbReference type="ARBA" id="ARBA00022729"/>
    </source>
</evidence>
<dbReference type="GO" id="GO:0008083">
    <property type="term" value="F:growth factor activity"/>
    <property type="evidence" value="ECO:0007669"/>
    <property type="project" value="UniProtKB-KW"/>
</dbReference>
<dbReference type="PANTHER" id="PTHR47401:SF1">
    <property type="entry name" value="INTERLEUKIN-4"/>
    <property type="match status" value="1"/>
</dbReference>
<evidence type="ECO:0000256" key="12">
    <source>
        <dbReference type="ARBA" id="ARBA00030247"/>
    </source>
</evidence>
<evidence type="ECO:0000256" key="16">
    <source>
        <dbReference type="SAM" id="SignalP"/>
    </source>
</evidence>
<accession>A7LBS2</accession>
<reference evidence="17" key="1">
    <citation type="submission" date="2007-06" db="EMBL/GenBank/DDBJ databases">
        <title>Cloning of IFNg, IL-4 and CD28 from equids and selected zoo animal species.</title>
        <authorList>
            <person name="Abd El-Gawad E."/>
            <person name="Ibrahim S."/>
            <person name="Steinbach F."/>
        </authorList>
    </citation>
    <scope>NUCLEOTIDE SEQUENCE</scope>
</reference>
<evidence type="ECO:0000256" key="11">
    <source>
        <dbReference type="ARBA" id="ARBA00023180"/>
    </source>
</evidence>
<dbReference type="SUPFAM" id="SSF47266">
    <property type="entry name" value="4-helical cytokines"/>
    <property type="match status" value="1"/>
</dbReference>
<comment type="subcellular location">
    <subcellularLocation>
        <location evidence="2 14">Secreted</location>
    </subcellularLocation>
</comment>
<dbReference type="FunFam" id="1.20.1250.10:FF:000014">
    <property type="entry name" value="Interleukin-4"/>
    <property type="match status" value="1"/>
</dbReference>
<evidence type="ECO:0000256" key="6">
    <source>
        <dbReference type="ARBA" id="ARBA00022525"/>
    </source>
</evidence>
<evidence type="ECO:0000256" key="4">
    <source>
        <dbReference type="ARBA" id="ARBA00019467"/>
    </source>
</evidence>
<feature type="signal peptide" evidence="16">
    <location>
        <begin position="1"/>
        <end position="24"/>
    </location>
</feature>
<dbReference type="GO" id="GO:0005125">
    <property type="term" value="F:cytokine activity"/>
    <property type="evidence" value="ECO:0007669"/>
    <property type="project" value="UniProtKB-KW"/>
</dbReference>
<keyword evidence="9 14" id="KW-0339">Growth factor</keyword>
<dbReference type="GO" id="GO:0005615">
    <property type="term" value="C:extracellular space"/>
    <property type="evidence" value="ECO:0007669"/>
    <property type="project" value="UniProtKB-UniRule"/>
</dbReference>
<dbReference type="AlphaFoldDB" id="A7LBS2"/>
<evidence type="ECO:0000256" key="14">
    <source>
        <dbReference type="PIRNR" id="PIRNR001941"/>
    </source>
</evidence>
<dbReference type="GO" id="GO:0010628">
    <property type="term" value="P:positive regulation of gene expression"/>
    <property type="evidence" value="ECO:0007669"/>
    <property type="project" value="UniProtKB-ARBA"/>
</dbReference>
<keyword evidence="5 14" id="KW-0202">Cytokine</keyword>
<comment type="similarity">
    <text evidence="3 14">Belongs to the IL-4/IL-13 family.</text>
</comment>
<protein>
    <recommendedName>
        <fullName evidence="4 14">Interleukin-4</fullName>
        <shortName evidence="14">IL-4</shortName>
    </recommendedName>
    <alternativeName>
        <fullName evidence="13 14">B-cell stimulatory factor 1</fullName>
    </alternativeName>
    <alternativeName>
        <fullName evidence="12 14">Lymphocyte stimulatory factor 1</fullName>
    </alternativeName>
</protein>
<dbReference type="PRINTS" id="PR00431">
    <property type="entry name" value="INTERLEUKIN4"/>
</dbReference>
<keyword evidence="7 16" id="KW-0732">Signal</keyword>
<dbReference type="GO" id="GO:0035771">
    <property type="term" value="P:interleukin-4-mediated signaling pathway"/>
    <property type="evidence" value="ECO:0007669"/>
    <property type="project" value="TreeGrafter"/>
</dbReference>
<keyword evidence="6 14" id="KW-0964">Secreted</keyword>
<evidence type="ECO:0000256" key="15">
    <source>
        <dbReference type="PIRSR" id="PIRSR001941-1"/>
    </source>
</evidence>
<dbReference type="Pfam" id="PF00727">
    <property type="entry name" value="IL4"/>
    <property type="match status" value="1"/>
</dbReference>
<dbReference type="EMBL" id="EU000428">
    <property type="protein sequence ID" value="ABS28993.1"/>
    <property type="molecule type" value="mRNA"/>
</dbReference>
<evidence type="ECO:0000313" key="17">
    <source>
        <dbReference type="EMBL" id="ABS28993.1"/>
    </source>
</evidence>
<keyword evidence="10 15" id="KW-1015">Disulfide bond</keyword>
<dbReference type="InterPro" id="IPR009079">
    <property type="entry name" value="4_helix_cytokine-like_core"/>
</dbReference>
<dbReference type="GO" id="GO:0042113">
    <property type="term" value="P:B cell activation"/>
    <property type="evidence" value="ECO:0007669"/>
    <property type="project" value="UniProtKB-UniRule"/>
</dbReference>
<evidence type="ECO:0000256" key="2">
    <source>
        <dbReference type="ARBA" id="ARBA00004613"/>
    </source>
</evidence>
<feature type="disulfide bond" evidence="15">
    <location>
        <begin position="73"/>
        <end position="111"/>
    </location>
</feature>
<comment type="function">
    <text evidence="1">Participates in at least several B-cell activation processes as well as of other cell types. It is a costimulator of DNA-synthesis. It induces the expression of class II MHC molecules on resting B-cells. It enhances both secretion and cell surface expression of IgE and IgG1. It also regulates the expression of the low affinity Fc receptor for IgE (CD23) on both lymphocytes and monocytes. Positively regulates IL31RA expression in macrophages. Stimulates autophagy in dendritic cells by interfering with mTORC1 signaling and through the induction of RUFY4.</text>
</comment>
<evidence type="ECO:0000256" key="13">
    <source>
        <dbReference type="ARBA" id="ARBA00031287"/>
    </source>
</evidence>
<dbReference type="GO" id="GO:0050776">
    <property type="term" value="P:regulation of immune response"/>
    <property type="evidence" value="ECO:0007669"/>
    <property type="project" value="TreeGrafter"/>
</dbReference>
<dbReference type="InterPro" id="IPR001325">
    <property type="entry name" value="IL-4/IL-13"/>
</dbReference>
<dbReference type="InterPro" id="IPR002354">
    <property type="entry name" value="IL-4"/>
</dbReference>
<evidence type="ECO:0000256" key="3">
    <source>
        <dbReference type="ARBA" id="ARBA00009855"/>
    </source>
</evidence>
<evidence type="ECO:0000256" key="9">
    <source>
        <dbReference type="ARBA" id="ARBA00023030"/>
    </source>
</evidence>
<dbReference type="PANTHER" id="PTHR47401">
    <property type="entry name" value="INTERLEUKIN-4"/>
    <property type="match status" value="1"/>
</dbReference>
<feature type="chain" id="PRO_5002710164" description="Interleukin-4" evidence="16">
    <location>
        <begin position="25"/>
        <end position="139"/>
    </location>
</feature>
<evidence type="ECO:0000256" key="5">
    <source>
        <dbReference type="ARBA" id="ARBA00022514"/>
    </source>
</evidence>
<sequence>MGLTYQLIPALFCLLACTSNFIHAHKCNNNTLREILKTLNNLTEGKDKTACMELIVADTFAGPKNTTEKEIFCTAATALRQLYKRHDKSLIQGCLHGLDRNLRGMATTTNCTVNEAKKSTLKDFLGRLKTIMKEKYSKC</sequence>
<keyword evidence="11" id="KW-0325">Glycoprotein</keyword>
<evidence type="ECO:0000256" key="10">
    <source>
        <dbReference type="ARBA" id="ARBA00023157"/>
    </source>
</evidence>
<evidence type="ECO:0000256" key="1">
    <source>
        <dbReference type="ARBA" id="ARBA00003994"/>
    </source>
</evidence>
<dbReference type="SMR" id="A7LBS2"/>
<dbReference type="GO" id="GO:0050728">
    <property type="term" value="P:negative regulation of inflammatory response"/>
    <property type="evidence" value="ECO:0007669"/>
    <property type="project" value="TreeGrafter"/>
</dbReference>
<dbReference type="GO" id="GO:0051239">
    <property type="term" value="P:regulation of multicellular organismal process"/>
    <property type="evidence" value="ECO:0007669"/>
    <property type="project" value="UniProtKB-ARBA"/>
</dbReference>
<dbReference type="PIRSF" id="PIRSF001941">
    <property type="entry name" value="Interleukin_4"/>
    <property type="match status" value="1"/>
</dbReference>
<dbReference type="GO" id="GO:0045893">
    <property type="term" value="P:positive regulation of DNA-templated transcription"/>
    <property type="evidence" value="ECO:0007669"/>
    <property type="project" value="TreeGrafter"/>
</dbReference>
<organism evidence="17">
    <name type="scientific">Rhinoceros unicornis</name>
    <name type="common">Greater Indian rhinoceros</name>
    <dbReference type="NCBI Taxonomy" id="9809"/>
    <lineage>
        <taxon>Eukaryota</taxon>
        <taxon>Metazoa</taxon>
        <taxon>Chordata</taxon>
        <taxon>Craniata</taxon>
        <taxon>Vertebrata</taxon>
        <taxon>Euteleostomi</taxon>
        <taxon>Mammalia</taxon>
        <taxon>Eutheria</taxon>
        <taxon>Laurasiatheria</taxon>
        <taxon>Perissodactyla</taxon>
        <taxon>Rhinocerotidae</taxon>
        <taxon>Rhinoceros</taxon>
    </lineage>
</organism>